<feature type="region of interest" description="Disordered" evidence="1">
    <location>
        <begin position="1"/>
        <end position="25"/>
    </location>
</feature>
<evidence type="ECO:0000313" key="4">
    <source>
        <dbReference type="RefSeq" id="XP_015510757.2"/>
    </source>
</evidence>
<gene>
    <name evidence="4" type="primary">LOC107217656</name>
</gene>
<dbReference type="AlphaFoldDB" id="A0A6J0B987"/>
<proteinExistence type="predicted"/>
<protein>
    <submittedName>
        <fullName evidence="4">Uncharacterized protein LOC107217656 isoform X1</fullName>
    </submittedName>
</protein>
<keyword evidence="2" id="KW-0472">Membrane</keyword>
<feature type="transmembrane region" description="Helical" evidence="2">
    <location>
        <begin position="37"/>
        <end position="57"/>
    </location>
</feature>
<keyword evidence="2" id="KW-0812">Transmembrane</keyword>
<dbReference type="Proteomes" id="UP000829291">
    <property type="component" value="Chromosome 5"/>
</dbReference>
<evidence type="ECO:0000256" key="1">
    <source>
        <dbReference type="SAM" id="MobiDB-lite"/>
    </source>
</evidence>
<keyword evidence="3" id="KW-1185">Reference proteome</keyword>
<reference evidence="4" key="1">
    <citation type="submission" date="2025-08" db="UniProtKB">
        <authorList>
            <consortium name="RefSeq"/>
        </authorList>
    </citation>
    <scope>IDENTIFICATION</scope>
    <source>
        <tissue evidence="4">Thorax and Abdomen</tissue>
    </source>
</reference>
<accession>A0A6J0B987</accession>
<dbReference type="RefSeq" id="XP_015510757.2">
    <property type="nucleotide sequence ID" value="XM_015655271.2"/>
</dbReference>
<keyword evidence="2" id="KW-1133">Transmembrane helix</keyword>
<name>A0A6J0B987_NEOLC</name>
<dbReference type="GeneID" id="107217656"/>
<sequence>MRQWSVSIPTPRATHSSKRNATQPNAMYPQVTSQAQILTSLIALLLGAITCVASRSIRPDNFIIGNTELPPSKPVVYELDEDTEDKLLVNNDQGSSQGGDYYSRSGLMFNMPIAVAILFSVILLICCFCCLRCAVDYEGYKKTLYCRPKKLNPVDVVRILKLDEPIKK</sequence>
<dbReference type="InParanoid" id="A0A6J0B987"/>
<dbReference type="KEGG" id="nlo:107217656"/>
<evidence type="ECO:0000313" key="3">
    <source>
        <dbReference type="Proteomes" id="UP000829291"/>
    </source>
</evidence>
<organism evidence="4">
    <name type="scientific">Neodiprion lecontei</name>
    <name type="common">Redheaded pine sawfly</name>
    <dbReference type="NCBI Taxonomy" id="441921"/>
    <lineage>
        <taxon>Eukaryota</taxon>
        <taxon>Metazoa</taxon>
        <taxon>Ecdysozoa</taxon>
        <taxon>Arthropoda</taxon>
        <taxon>Hexapoda</taxon>
        <taxon>Insecta</taxon>
        <taxon>Pterygota</taxon>
        <taxon>Neoptera</taxon>
        <taxon>Endopterygota</taxon>
        <taxon>Hymenoptera</taxon>
        <taxon>Tenthredinoidea</taxon>
        <taxon>Diprionidae</taxon>
        <taxon>Diprioninae</taxon>
        <taxon>Neodiprion</taxon>
    </lineage>
</organism>
<evidence type="ECO:0000256" key="2">
    <source>
        <dbReference type="SAM" id="Phobius"/>
    </source>
</evidence>
<feature type="transmembrane region" description="Helical" evidence="2">
    <location>
        <begin position="113"/>
        <end position="135"/>
    </location>
</feature>